<evidence type="ECO:0000313" key="6">
    <source>
        <dbReference type="Proteomes" id="UP001055439"/>
    </source>
</evidence>
<dbReference type="EMBL" id="CP097506">
    <property type="protein sequence ID" value="URD96652.1"/>
    <property type="molecule type" value="Genomic_DNA"/>
</dbReference>
<dbReference type="InterPro" id="IPR023410">
    <property type="entry name" value="14-3-3_domain"/>
</dbReference>
<feature type="coiled-coil region" evidence="2">
    <location>
        <begin position="573"/>
        <end position="611"/>
    </location>
</feature>
<proteinExistence type="inferred from homology"/>
<dbReference type="PRINTS" id="PR00305">
    <property type="entry name" value="1433ZETA"/>
</dbReference>
<feature type="domain" description="14-3-3" evidence="4">
    <location>
        <begin position="7"/>
        <end position="259"/>
    </location>
</feature>
<name>A0A9E7FKB0_9LILI</name>
<organism evidence="5 6">
    <name type="scientific">Musa troglodytarum</name>
    <name type="common">fe'i banana</name>
    <dbReference type="NCBI Taxonomy" id="320322"/>
    <lineage>
        <taxon>Eukaryota</taxon>
        <taxon>Viridiplantae</taxon>
        <taxon>Streptophyta</taxon>
        <taxon>Embryophyta</taxon>
        <taxon>Tracheophyta</taxon>
        <taxon>Spermatophyta</taxon>
        <taxon>Magnoliopsida</taxon>
        <taxon>Liliopsida</taxon>
        <taxon>Zingiberales</taxon>
        <taxon>Musaceae</taxon>
        <taxon>Musa</taxon>
    </lineage>
</organism>
<evidence type="ECO:0000256" key="1">
    <source>
        <dbReference type="ARBA" id="ARBA00006141"/>
    </source>
</evidence>
<keyword evidence="2" id="KW-0175">Coiled coil</keyword>
<dbReference type="InterPro" id="IPR036815">
    <property type="entry name" value="14-3-3_dom_sf"/>
</dbReference>
<dbReference type="Gene3D" id="1.20.190.20">
    <property type="entry name" value="14-3-3 domain"/>
    <property type="match status" value="1"/>
</dbReference>
<feature type="region of interest" description="Disordered" evidence="3">
    <location>
        <begin position="332"/>
        <end position="390"/>
    </location>
</feature>
<sequence length="692" mass="77719">MASHEERQRLLFMAKLAEQVHRYDEMADLMRKLAHLDVELTTEEKRLLSAAYKEVAAARRDSRRILASIDGEDAKAKGRFFGVIREYRRKVEAELASICNDVLAMVDDHLIPSSSDAESSVFYHKMCDNDLSRRKADYYRYLAESETGNEKKEIADKSLKVYQAATKVAEKELSPTNPIRLGLALNFSVFYYEIMDSPVRAFHVAHRAFDEAICGIDLMDPGEPCKDSTLILKLLKDNLALWISDVNKGLLLGSHQIEPRGAERQKLNMECGDVMCENHAICFILRVVGDLVTSHRSIELRFNAEVEVLIRIGFMDLFSVVRPIDSLLGNRASELPPRLPQRAAPLHLKTNSEANSHRRSVDRRAKPEDRRSPRSPLHDIKRGTGVSDMETKLGEAQEELKMLRDRLALAEAAKLDAQQALEMATKQIPSAIPVVKAEEEENLLLQQDSEETSEVTHEAKIEEESVNSARTADVFEVVAPTEPTNVENDDHCKPGEEATVTEKEEEEAKTAVENEKDGNDQMVDKKEEQQRDGVELPNLLDLVELEDRTEVGIVLEENVLIKTTAKSQPVRTAAAARAKEEELAEKLRSTEEELKQNREKAELLTEQLQAAVGAKSMLDEEMKRLRVQTEQWRKAAETAAAALAAGDDVGHEEWGPALMDGDAMGEERAVGKRKGAGVRVFGDLWKKKGQRK</sequence>
<accession>A0A9E7FKB0</accession>
<dbReference type="PANTHER" id="PTHR18860">
    <property type="entry name" value="14-3-3 PROTEIN"/>
    <property type="match status" value="1"/>
</dbReference>
<feature type="compositionally biased region" description="Basic and acidic residues" evidence="3">
    <location>
        <begin position="488"/>
        <end position="532"/>
    </location>
</feature>
<dbReference type="OrthoDB" id="782896at2759"/>
<gene>
    <name evidence="5" type="ORF">MUK42_31080</name>
</gene>
<dbReference type="Proteomes" id="UP001055439">
    <property type="component" value="Chromosome 4"/>
</dbReference>
<evidence type="ECO:0000256" key="3">
    <source>
        <dbReference type="SAM" id="MobiDB-lite"/>
    </source>
</evidence>
<evidence type="ECO:0000313" key="5">
    <source>
        <dbReference type="EMBL" id="URD96652.1"/>
    </source>
</evidence>
<dbReference type="SUPFAM" id="SSF48445">
    <property type="entry name" value="14-3-3 protein"/>
    <property type="match status" value="1"/>
</dbReference>
<feature type="region of interest" description="Disordered" evidence="3">
    <location>
        <begin position="483"/>
        <end position="532"/>
    </location>
</feature>
<evidence type="ECO:0000256" key="2">
    <source>
        <dbReference type="SAM" id="Coils"/>
    </source>
</evidence>
<dbReference type="CDD" id="cd08774">
    <property type="entry name" value="14-3-3"/>
    <property type="match status" value="1"/>
</dbReference>
<reference evidence="5" key="1">
    <citation type="submission" date="2022-05" db="EMBL/GenBank/DDBJ databases">
        <title>The Musa troglodytarum L. genome provides insights into the mechanism of non-climacteric behaviour and enrichment of carotenoids.</title>
        <authorList>
            <person name="Wang J."/>
        </authorList>
    </citation>
    <scope>NUCLEOTIDE SEQUENCE</scope>
    <source>
        <tissue evidence="5">Leaf</tissue>
    </source>
</reference>
<keyword evidence="6" id="KW-1185">Reference proteome</keyword>
<evidence type="ECO:0000259" key="4">
    <source>
        <dbReference type="SMART" id="SM00101"/>
    </source>
</evidence>
<comment type="similarity">
    <text evidence="1">Belongs to the 14-3-3 family.</text>
</comment>
<protein>
    <submittedName>
        <fullName evidence="5">14-3-3-like protein</fullName>
    </submittedName>
</protein>
<dbReference type="AlphaFoldDB" id="A0A9E7FKB0"/>
<feature type="compositionally biased region" description="Basic and acidic residues" evidence="3">
    <location>
        <begin position="362"/>
        <end position="382"/>
    </location>
</feature>
<dbReference type="SMART" id="SM00101">
    <property type="entry name" value="14_3_3"/>
    <property type="match status" value="1"/>
</dbReference>
<dbReference type="InterPro" id="IPR000308">
    <property type="entry name" value="14-3-3"/>
</dbReference>
<dbReference type="Pfam" id="PF00244">
    <property type="entry name" value="14-3-3"/>
    <property type="match status" value="1"/>
</dbReference>